<protein>
    <submittedName>
        <fullName evidence="3">Uncharacterized protein</fullName>
    </submittedName>
</protein>
<feature type="compositionally biased region" description="Polar residues" evidence="1">
    <location>
        <begin position="235"/>
        <end position="250"/>
    </location>
</feature>
<name>A0AAE0H640_9PEZI</name>
<feature type="compositionally biased region" description="Low complexity" evidence="1">
    <location>
        <begin position="218"/>
        <end position="227"/>
    </location>
</feature>
<feature type="region of interest" description="Disordered" evidence="1">
    <location>
        <begin position="132"/>
        <end position="176"/>
    </location>
</feature>
<comment type="caution">
    <text evidence="3">The sequence shown here is derived from an EMBL/GenBank/DDBJ whole genome shotgun (WGS) entry which is preliminary data.</text>
</comment>
<dbReference type="AlphaFoldDB" id="A0AAE0H640"/>
<feature type="region of interest" description="Disordered" evidence="1">
    <location>
        <begin position="215"/>
        <end position="252"/>
    </location>
</feature>
<feature type="signal peptide" evidence="2">
    <location>
        <begin position="1"/>
        <end position="20"/>
    </location>
</feature>
<sequence length="288" mass="29477">MWGQGITVAALQLLLTLGSAYEHHQFFKNTPRASPETGHVHRRQSPPPGYSPEFGGCGSGRNCEDACGPNWESCQASTSLSLFCYNKVDLKQTCCENGSGRACEEGYYCAWQEFGGQVWCCENGQSLEECGVPQTGSSGTGSPTGSPTSPGGPSSQAPSPSTSAKSSGTATGGNSLSVTGSQCPATTVTSWATTTVVSTVSIAATTVTVVGPGGGCYSESSTSVSESEPSDDTSLSGTITQPPLSSSTSYGPPVFNTTTTETIATAGAWGLRVNLSGLALVLLPLLWL</sequence>
<evidence type="ECO:0000313" key="4">
    <source>
        <dbReference type="Proteomes" id="UP001278766"/>
    </source>
</evidence>
<gene>
    <name evidence="3" type="ORF">B0H64DRAFT_479232</name>
</gene>
<reference evidence="3" key="2">
    <citation type="submission" date="2023-06" db="EMBL/GenBank/DDBJ databases">
        <authorList>
            <consortium name="Lawrence Berkeley National Laboratory"/>
            <person name="Haridas S."/>
            <person name="Hensen N."/>
            <person name="Bonometti L."/>
            <person name="Westerberg I."/>
            <person name="Brannstrom I.O."/>
            <person name="Guillou S."/>
            <person name="Cros-Aarteil S."/>
            <person name="Calhoun S."/>
            <person name="Kuo A."/>
            <person name="Mondo S."/>
            <person name="Pangilinan J."/>
            <person name="Riley R."/>
            <person name="Labutti K."/>
            <person name="Andreopoulos B."/>
            <person name="Lipzen A."/>
            <person name="Chen C."/>
            <person name="Yanf M."/>
            <person name="Daum C."/>
            <person name="Ng V."/>
            <person name="Clum A."/>
            <person name="Steindorff A."/>
            <person name="Ohm R."/>
            <person name="Martin F."/>
            <person name="Silar P."/>
            <person name="Natvig D."/>
            <person name="Lalanne C."/>
            <person name="Gautier V."/>
            <person name="Ament-Velasquez S.L."/>
            <person name="Kruys A."/>
            <person name="Hutchinson M.I."/>
            <person name="Powell A.J."/>
            <person name="Barry K."/>
            <person name="Miller A.N."/>
            <person name="Grigoriev I.V."/>
            <person name="Debuchy R."/>
            <person name="Gladieux P."/>
            <person name="Thoren M.H."/>
            <person name="Johannesson H."/>
        </authorList>
    </citation>
    <scope>NUCLEOTIDE SEQUENCE</scope>
    <source>
        <strain evidence="3">CBS 168.71</strain>
    </source>
</reference>
<feature type="compositionally biased region" description="Low complexity" evidence="1">
    <location>
        <begin position="133"/>
        <end position="173"/>
    </location>
</feature>
<dbReference type="EMBL" id="JAUEPN010000013">
    <property type="protein sequence ID" value="KAK3290531.1"/>
    <property type="molecule type" value="Genomic_DNA"/>
</dbReference>
<feature type="region of interest" description="Disordered" evidence="1">
    <location>
        <begin position="29"/>
        <end position="51"/>
    </location>
</feature>
<proteinExistence type="predicted"/>
<feature type="chain" id="PRO_5042108742" evidence="2">
    <location>
        <begin position="21"/>
        <end position="288"/>
    </location>
</feature>
<dbReference type="RefSeq" id="XP_062654045.1">
    <property type="nucleotide sequence ID" value="XM_062808291.1"/>
</dbReference>
<organism evidence="3 4">
    <name type="scientific">Chaetomium fimeti</name>
    <dbReference type="NCBI Taxonomy" id="1854472"/>
    <lineage>
        <taxon>Eukaryota</taxon>
        <taxon>Fungi</taxon>
        <taxon>Dikarya</taxon>
        <taxon>Ascomycota</taxon>
        <taxon>Pezizomycotina</taxon>
        <taxon>Sordariomycetes</taxon>
        <taxon>Sordariomycetidae</taxon>
        <taxon>Sordariales</taxon>
        <taxon>Chaetomiaceae</taxon>
        <taxon>Chaetomium</taxon>
    </lineage>
</organism>
<accession>A0AAE0H640</accession>
<evidence type="ECO:0000256" key="1">
    <source>
        <dbReference type="SAM" id="MobiDB-lite"/>
    </source>
</evidence>
<dbReference type="Proteomes" id="UP001278766">
    <property type="component" value="Unassembled WGS sequence"/>
</dbReference>
<keyword evidence="2" id="KW-0732">Signal</keyword>
<evidence type="ECO:0000256" key="2">
    <source>
        <dbReference type="SAM" id="SignalP"/>
    </source>
</evidence>
<keyword evidence="4" id="KW-1185">Reference proteome</keyword>
<evidence type="ECO:0000313" key="3">
    <source>
        <dbReference type="EMBL" id="KAK3290531.1"/>
    </source>
</evidence>
<dbReference type="GeneID" id="87845239"/>
<reference evidence="3" key="1">
    <citation type="journal article" date="2023" name="Mol. Phylogenet. Evol.">
        <title>Genome-scale phylogeny and comparative genomics of the fungal order Sordariales.</title>
        <authorList>
            <person name="Hensen N."/>
            <person name="Bonometti L."/>
            <person name="Westerberg I."/>
            <person name="Brannstrom I.O."/>
            <person name="Guillou S."/>
            <person name="Cros-Aarteil S."/>
            <person name="Calhoun S."/>
            <person name="Haridas S."/>
            <person name="Kuo A."/>
            <person name="Mondo S."/>
            <person name="Pangilinan J."/>
            <person name="Riley R."/>
            <person name="LaButti K."/>
            <person name="Andreopoulos B."/>
            <person name="Lipzen A."/>
            <person name="Chen C."/>
            <person name="Yan M."/>
            <person name="Daum C."/>
            <person name="Ng V."/>
            <person name="Clum A."/>
            <person name="Steindorff A."/>
            <person name="Ohm R.A."/>
            <person name="Martin F."/>
            <person name="Silar P."/>
            <person name="Natvig D.O."/>
            <person name="Lalanne C."/>
            <person name="Gautier V."/>
            <person name="Ament-Velasquez S.L."/>
            <person name="Kruys A."/>
            <person name="Hutchinson M.I."/>
            <person name="Powell A.J."/>
            <person name="Barry K."/>
            <person name="Miller A.N."/>
            <person name="Grigoriev I.V."/>
            <person name="Debuchy R."/>
            <person name="Gladieux P."/>
            <person name="Hiltunen Thoren M."/>
            <person name="Johannesson H."/>
        </authorList>
    </citation>
    <scope>NUCLEOTIDE SEQUENCE</scope>
    <source>
        <strain evidence="3">CBS 168.71</strain>
    </source>
</reference>